<dbReference type="AlphaFoldDB" id="A0A5N6EXI3"/>
<keyword evidence="2" id="KW-1185">Reference proteome</keyword>
<evidence type="ECO:0000313" key="2">
    <source>
        <dbReference type="Proteomes" id="UP000326799"/>
    </source>
</evidence>
<proteinExistence type="predicted"/>
<gene>
    <name evidence="1" type="ORF">BDV33DRAFT_190104</name>
</gene>
<reference evidence="1 2" key="1">
    <citation type="submission" date="2019-04" db="EMBL/GenBank/DDBJ databases">
        <title>Fungal friends and foes A comparative genomics study of 23 Aspergillus species from section Flavi.</title>
        <authorList>
            <consortium name="DOE Joint Genome Institute"/>
            <person name="Kjaerbolling I."/>
            <person name="Vesth T.C."/>
            <person name="Frisvad J.C."/>
            <person name="Nybo J.L."/>
            <person name="Theobald S."/>
            <person name="Kildgaard S."/>
            <person name="Petersen T.I."/>
            <person name="Kuo A."/>
            <person name="Sato A."/>
            <person name="Lyhne E.K."/>
            <person name="Kogle M.E."/>
            <person name="Wiebenga A."/>
            <person name="Kun R.S."/>
            <person name="Lubbers R.J."/>
            <person name="Makela M.R."/>
            <person name="Barry K."/>
            <person name="Chovatia M."/>
            <person name="Clum A."/>
            <person name="Daum C."/>
            <person name="Haridas S."/>
            <person name="He G."/>
            <person name="LaButti K."/>
            <person name="Lipzen A."/>
            <person name="Mondo S."/>
            <person name="Pangilinan J."/>
            <person name="Riley R."/>
            <person name="Salamov A."/>
            <person name="Simmons B.A."/>
            <person name="Magnuson J.K."/>
            <person name="Henrissat B."/>
            <person name="Mortensen U.H."/>
            <person name="Larsen T.O."/>
            <person name="De vries R.P."/>
            <person name="Grigoriev I.V."/>
            <person name="Machida M."/>
            <person name="Baker S.E."/>
            <person name="Andersen M.R."/>
        </authorList>
    </citation>
    <scope>NUCLEOTIDE SEQUENCE [LARGE SCALE GENOMIC DNA]</scope>
    <source>
        <strain evidence="1 2">CBS 126849</strain>
    </source>
</reference>
<accession>A0A5N6EXI3</accession>
<evidence type="ECO:0000313" key="1">
    <source>
        <dbReference type="EMBL" id="KAB8222019.1"/>
    </source>
</evidence>
<organism evidence="1 2">
    <name type="scientific">Aspergillus novoparasiticus</name>
    <dbReference type="NCBI Taxonomy" id="986946"/>
    <lineage>
        <taxon>Eukaryota</taxon>
        <taxon>Fungi</taxon>
        <taxon>Dikarya</taxon>
        <taxon>Ascomycota</taxon>
        <taxon>Pezizomycotina</taxon>
        <taxon>Eurotiomycetes</taxon>
        <taxon>Eurotiomycetidae</taxon>
        <taxon>Eurotiales</taxon>
        <taxon>Aspergillaceae</taxon>
        <taxon>Aspergillus</taxon>
        <taxon>Aspergillus subgen. Circumdati</taxon>
    </lineage>
</organism>
<sequence>MSWLKLHPLSSLDSSDDKTDESKVCSDTEPTYSNEYASNRGYGTDDTLAVTRVLEQYGISCCLVGIAALVFYGAGRVQLVGQAAELLQSETYAIQYRLVKPRGINYYFFLVPSVDVYIDYDLSNFTRSPRGLLYPKLDEWGENNLDLEGTIDVEWAKEKNKRGEEFGGKRAYSLELWQSLVRTNEDRLDRTKPKDVFITQHRVIGAPDPWTELSDMS</sequence>
<name>A0A5N6EXI3_9EURO</name>
<protein>
    <submittedName>
        <fullName evidence="1">Uncharacterized protein</fullName>
    </submittedName>
</protein>
<dbReference type="EMBL" id="ML733416">
    <property type="protein sequence ID" value="KAB8222019.1"/>
    <property type="molecule type" value="Genomic_DNA"/>
</dbReference>
<dbReference type="Proteomes" id="UP000326799">
    <property type="component" value="Unassembled WGS sequence"/>
</dbReference>